<feature type="compositionally biased region" description="Basic residues" evidence="1">
    <location>
        <begin position="156"/>
        <end position="166"/>
    </location>
</feature>
<sequence>MRACVTHPRNVSGRSPARGPIRPIAAFSDNDRSSAVASLSGRIARSRNSSGYFLGAGMAPRFRGIRPCTRPGARQFRRFSPGASRWSALIGDRRGHQDHEPEFPHSKGLTRLTAQGWFGWCRQPRWKRALRSSKRANPSRGGDAKPRDPRGQPGHRTGRHTHAQVH</sequence>
<evidence type="ECO:0000256" key="1">
    <source>
        <dbReference type="SAM" id="MobiDB-lite"/>
    </source>
</evidence>
<feature type="region of interest" description="Disordered" evidence="1">
    <location>
        <begin position="129"/>
        <end position="166"/>
    </location>
</feature>
<comment type="caution">
    <text evidence="2">The sequence shown here is derived from an EMBL/GenBank/DDBJ whole genome shotgun (WGS) entry which is preliminary data.</text>
</comment>
<proteinExistence type="predicted"/>
<dbReference type="EMBL" id="MLJW01000688">
    <property type="protein sequence ID" value="OIQ83605.1"/>
    <property type="molecule type" value="Genomic_DNA"/>
</dbReference>
<gene>
    <name evidence="2" type="ORF">GALL_345930</name>
</gene>
<feature type="region of interest" description="Disordered" evidence="1">
    <location>
        <begin position="1"/>
        <end position="21"/>
    </location>
</feature>
<protein>
    <submittedName>
        <fullName evidence="2">Uncharacterized protein</fullName>
    </submittedName>
</protein>
<dbReference type="AlphaFoldDB" id="A0A1J5R616"/>
<accession>A0A1J5R616</accession>
<name>A0A1J5R616_9ZZZZ</name>
<reference evidence="2" key="1">
    <citation type="submission" date="2016-10" db="EMBL/GenBank/DDBJ databases">
        <title>Sequence of Gallionella enrichment culture.</title>
        <authorList>
            <person name="Poehlein A."/>
            <person name="Muehling M."/>
            <person name="Daniel R."/>
        </authorList>
    </citation>
    <scope>NUCLEOTIDE SEQUENCE</scope>
</reference>
<organism evidence="2">
    <name type="scientific">mine drainage metagenome</name>
    <dbReference type="NCBI Taxonomy" id="410659"/>
    <lineage>
        <taxon>unclassified sequences</taxon>
        <taxon>metagenomes</taxon>
        <taxon>ecological metagenomes</taxon>
    </lineage>
</organism>
<evidence type="ECO:0000313" key="2">
    <source>
        <dbReference type="EMBL" id="OIQ83605.1"/>
    </source>
</evidence>